<accession>A0A9P5SE10</accession>
<dbReference type="Proteomes" id="UP000696485">
    <property type="component" value="Unassembled WGS sequence"/>
</dbReference>
<proteinExistence type="predicted"/>
<gene>
    <name evidence="2" type="ORF">BG006_009729</name>
</gene>
<dbReference type="EMBL" id="JAAAUY010000723">
    <property type="protein sequence ID" value="KAF9326892.1"/>
    <property type="molecule type" value="Genomic_DNA"/>
</dbReference>
<keyword evidence="3" id="KW-1185">Reference proteome</keyword>
<name>A0A9P5SE10_9FUNG</name>
<dbReference type="Gene3D" id="3.80.10.10">
    <property type="entry name" value="Ribonuclease Inhibitor"/>
    <property type="match status" value="1"/>
</dbReference>
<dbReference type="InterPro" id="IPR032675">
    <property type="entry name" value="LRR_dom_sf"/>
</dbReference>
<organism evidence="2 3">
    <name type="scientific">Podila minutissima</name>
    <dbReference type="NCBI Taxonomy" id="64525"/>
    <lineage>
        <taxon>Eukaryota</taxon>
        <taxon>Fungi</taxon>
        <taxon>Fungi incertae sedis</taxon>
        <taxon>Mucoromycota</taxon>
        <taxon>Mortierellomycotina</taxon>
        <taxon>Mortierellomycetes</taxon>
        <taxon>Mortierellales</taxon>
        <taxon>Mortierellaceae</taxon>
        <taxon>Podila</taxon>
    </lineage>
</organism>
<evidence type="ECO:0000313" key="2">
    <source>
        <dbReference type="EMBL" id="KAF9326892.1"/>
    </source>
</evidence>
<protein>
    <submittedName>
        <fullName evidence="2">Uncharacterized protein</fullName>
    </submittedName>
</protein>
<dbReference type="SUPFAM" id="SSF52058">
    <property type="entry name" value="L domain-like"/>
    <property type="match status" value="1"/>
</dbReference>
<feature type="compositionally biased region" description="Basic and acidic residues" evidence="1">
    <location>
        <begin position="650"/>
        <end position="671"/>
    </location>
</feature>
<feature type="region of interest" description="Disordered" evidence="1">
    <location>
        <begin position="645"/>
        <end position="672"/>
    </location>
</feature>
<evidence type="ECO:0000256" key="1">
    <source>
        <dbReference type="SAM" id="MobiDB-lite"/>
    </source>
</evidence>
<dbReference type="AlphaFoldDB" id="A0A9P5SE10"/>
<sequence>MADTFPLPIEVLGLVITNLAIQRELETLASLLRVNKYVCLATLPILYGDPFIWFQDRFCRSYTSSIPVIRLLLSSVPNDSYSGLIKAMYGIGDEEPALRSTHQPWPTDYLSFVRHFNSQDQNSKSLLADFLKSYVEEHKLAEKYAALVLKLDLQWYPYDDNEEDPTTINFLTLDIHREATWALCSPILEQLQSIVIPLSDIGRYLDSIARFSSLSVITFKLDEYCDNNEPVTGEEEIKKLRGLKEKRKQDLESAVKFVQLHIGMFRTLKQVLCPTTCSSWQFTPQSCPEEYLDRMLECLPTLIDPAELVNENWKQFVSKAEQTNLEFVKKIEVWDREVFKYYKELKTKPFLHRCSSLREYNMISPGPDSFKWTAQKKIVRDHEQEQVGRPTANLPPLEVVAIRAIGDPFGSELDDIGLSFGTTLKSFTAQRRGPFQKQTQTPPTKRSIIGRGWRMPLLSKLELKCSTEGLVLDPDFLRHCPSLQKLSLSDSLPVNYLNEIKPSRPAQLPELTALVLSGSAAWAFHPDTLHSTKDLKALILGSMPGCEHTVLPSFQDTAPDDHEHDIVTEDSNTTYLSIQRPKWTWDYHLSSLHTLQLTFEFAHHFQFQMLQGTPCLRELCLSLYSRDHPVERVLTEADFTVDPLQWGQGQEDRGDDTGIEQHFKDPAREPSLHNQSLDTLSRIISYLHMVDDHRRETMLQDQSGEASLQQLQEQTPLPAFAHDPVWMEHQLRMSREILMSIGSRGRELQLDGSLASIRQPGRDSLHWGKTEQELAQMEIQNIEELVANEADLQPYLDAVLAGCQEFEARKKQEEEDLKKYRAEHPEHLVMPSVRKLEMYGRWSMSDEVLELMLGRVFRNIRCLHQCMCEGYSLDALVRVTQSMPWLNRVLAVDPVDLSCLSDAYKLQAFTVWLIPPYDNDATTRVIPEDSRYTVACVNKYVCLATLLILYEHPLGFDRSVQGPKGGVISVSSYSSSKKSVLVICLLLASVPADLHTGLMKAMYYVGDVSEDEQAIEVNTDTDADTNADVTEDLFAVKDKVPSVTLAEITSEH</sequence>
<reference evidence="2" key="1">
    <citation type="journal article" date="2020" name="Fungal Divers.">
        <title>Resolving the Mortierellaceae phylogeny through synthesis of multi-gene phylogenetics and phylogenomics.</title>
        <authorList>
            <person name="Vandepol N."/>
            <person name="Liber J."/>
            <person name="Desiro A."/>
            <person name="Na H."/>
            <person name="Kennedy M."/>
            <person name="Barry K."/>
            <person name="Grigoriev I.V."/>
            <person name="Miller A.N."/>
            <person name="O'Donnell K."/>
            <person name="Stajich J.E."/>
            <person name="Bonito G."/>
        </authorList>
    </citation>
    <scope>NUCLEOTIDE SEQUENCE</scope>
    <source>
        <strain evidence="2">NVP1</strain>
    </source>
</reference>
<evidence type="ECO:0000313" key="3">
    <source>
        <dbReference type="Proteomes" id="UP000696485"/>
    </source>
</evidence>
<comment type="caution">
    <text evidence="2">The sequence shown here is derived from an EMBL/GenBank/DDBJ whole genome shotgun (WGS) entry which is preliminary data.</text>
</comment>